<evidence type="ECO:0000313" key="5">
    <source>
        <dbReference type="Proteomes" id="UP000626370"/>
    </source>
</evidence>
<dbReference type="PANTHER" id="PTHR43110">
    <property type="entry name" value="THIOL PEROXIDASE"/>
    <property type="match status" value="1"/>
</dbReference>
<dbReference type="RefSeq" id="WP_189376208.1">
    <property type="nucleotide sequence ID" value="NZ_BNAH01000001.1"/>
</dbReference>
<keyword evidence="5" id="KW-1185">Reference proteome</keyword>
<feature type="chain" id="PRO_5046730712" evidence="2">
    <location>
        <begin position="31"/>
        <end position="196"/>
    </location>
</feature>
<evidence type="ECO:0000256" key="1">
    <source>
        <dbReference type="ARBA" id="ARBA00023284"/>
    </source>
</evidence>
<sequence length="196" mass="22027">MNNVYKNTIKSLTFTGLLLASVLNINIVAAEQQSLAIGPNAGEMAPAITVKNNQGNVETIESLSAEKGLIILFFRSADWCPFCKKHLIELNNEAQKFKDLGYGLAGISYDNSEVLTSFTQEQKISYPLLSDQQAKTMLSYDILNDEYKIGDRNYGIPYPGVVVIDKAGKITHKYFFHGYKKRVKFTELYSYLTTKM</sequence>
<name>A0ABQ3IC53_9GAMM</name>
<protein>
    <submittedName>
        <fullName evidence="4">Alkyl hydroperoxide reductase</fullName>
    </submittedName>
</protein>
<reference evidence="5" key="1">
    <citation type="journal article" date="2019" name="Int. J. Syst. Evol. Microbiol.">
        <title>The Global Catalogue of Microorganisms (GCM) 10K type strain sequencing project: providing services to taxonomists for standard genome sequencing and annotation.</title>
        <authorList>
            <consortium name="The Broad Institute Genomics Platform"/>
            <consortium name="The Broad Institute Genome Sequencing Center for Infectious Disease"/>
            <person name="Wu L."/>
            <person name="Ma J."/>
        </authorList>
    </citation>
    <scope>NUCLEOTIDE SEQUENCE [LARGE SCALE GENOMIC DNA]</scope>
    <source>
        <strain evidence="5">CGMCC 1.15922</strain>
    </source>
</reference>
<dbReference type="Gene3D" id="3.40.30.10">
    <property type="entry name" value="Glutaredoxin"/>
    <property type="match status" value="1"/>
</dbReference>
<organism evidence="4 5">
    <name type="scientific">Thalassotalea profundi</name>
    <dbReference type="NCBI Taxonomy" id="2036687"/>
    <lineage>
        <taxon>Bacteria</taxon>
        <taxon>Pseudomonadati</taxon>
        <taxon>Pseudomonadota</taxon>
        <taxon>Gammaproteobacteria</taxon>
        <taxon>Alteromonadales</taxon>
        <taxon>Colwelliaceae</taxon>
        <taxon>Thalassotalea</taxon>
    </lineage>
</organism>
<keyword evidence="2" id="KW-0732">Signal</keyword>
<evidence type="ECO:0000313" key="4">
    <source>
        <dbReference type="EMBL" id="GHE77810.1"/>
    </source>
</evidence>
<accession>A0ABQ3IC53</accession>
<feature type="signal peptide" evidence="2">
    <location>
        <begin position="1"/>
        <end position="30"/>
    </location>
</feature>
<dbReference type="InterPro" id="IPR050455">
    <property type="entry name" value="Tpx_Peroxidase_subfamily"/>
</dbReference>
<evidence type="ECO:0000256" key="2">
    <source>
        <dbReference type="SAM" id="SignalP"/>
    </source>
</evidence>
<dbReference type="Proteomes" id="UP000626370">
    <property type="component" value="Unassembled WGS sequence"/>
</dbReference>
<dbReference type="InterPro" id="IPR013766">
    <property type="entry name" value="Thioredoxin_domain"/>
</dbReference>
<dbReference type="EMBL" id="BNAH01000001">
    <property type="protein sequence ID" value="GHE77810.1"/>
    <property type="molecule type" value="Genomic_DNA"/>
</dbReference>
<evidence type="ECO:0000259" key="3">
    <source>
        <dbReference type="PROSITE" id="PS51352"/>
    </source>
</evidence>
<dbReference type="Pfam" id="PF00578">
    <property type="entry name" value="AhpC-TSA"/>
    <property type="match status" value="1"/>
</dbReference>
<comment type="caution">
    <text evidence="4">The sequence shown here is derived from an EMBL/GenBank/DDBJ whole genome shotgun (WGS) entry which is preliminary data.</text>
</comment>
<dbReference type="InterPro" id="IPR036249">
    <property type="entry name" value="Thioredoxin-like_sf"/>
</dbReference>
<keyword evidence="1" id="KW-0676">Redox-active center</keyword>
<dbReference type="SUPFAM" id="SSF52833">
    <property type="entry name" value="Thioredoxin-like"/>
    <property type="match status" value="1"/>
</dbReference>
<gene>
    <name evidence="4" type="ORF">GCM10011501_01820</name>
</gene>
<dbReference type="PANTHER" id="PTHR43110:SF1">
    <property type="entry name" value="THIOL PEROXIDASE"/>
    <property type="match status" value="1"/>
</dbReference>
<dbReference type="InterPro" id="IPR000866">
    <property type="entry name" value="AhpC/TSA"/>
</dbReference>
<proteinExistence type="predicted"/>
<feature type="domain" description="Thioredoxin" evidence="3">
    <location>
        <begin position="39"/>
        <end position="194"/>
    </location>
</feature>
<dbReference type="PROSITE" id="PS51352">
    <property type="entry name" value="THIOREDOXIN_2"/>
    <property type="match status" value="1"/>
</dbReference>